<comment type="caution">
    <text evidence="1">The sequence shown here is derived from an EMBL/GenBank/DDBJ whole genome shotgun (WGS) entry which is preliminary data.</text>
</comment>
<protein>
    <submittedName>
        <fullName evidence="1">Uncharacterized protein</fullName>
    </submittedName>
</protein>
<dbReference type="Proteomes" id="UP000823046">
    <property type="component" value="Unassembled WGS sequence"/>
</dbReference>
<dbReference type="PANTHER" id="PTHR36749:SF1">
    <property type="entry name" value="F7O18.3 PROTEIN"/>
    <property type="match status" value="1"/>
</dbReference>
<keyword evidence="2" id="KW-1185">Reference proteome</keyword>
<sequence>MQRKHHQLLRSSEAQYVGRSRADRLLDRAYNSQKKQLRATLDSTCKNNSLGKRKFSQPNKTEPVVKKIKPEDKTGVSLKPAPSTTSKSAIEALQEIVSKHLRSRNKFPKAVQLVRMLLDGLHMNRENKPYFLHALECIARSDSCTSSEDARSHVIDLFENGLKPYERSAHASIDRTKYPISSEFSNELNQECSILLKSNEGELYNSDDTKAVIEKSPCSSSASSNPQITEETVLDDHEKYFLDILRLRAVLHNKVRTDDTFQFTNIVNKLKAIFLDICSATVQEESNSIDDGGEANRNVQSDYIASKDSCTTSVARKTTTQGNDCLTFSEIESSKMLDRQRLKNLKMFFFFEILPTIFAHQSHVISDLTLGIILIKLFKDIFSFHQCQQISEWQSALKMKHKVSQSVKALAIGETLNPVRDSREERISTIHGSAVWSAKQTGSACRIEISRLTELNRMIHA</sequence>
<dbReference type="PANTHER" id="PTHR36749">
    <property type="entry name" value="F7O18.3 PROTEIN"/>
    <property type="match status" value="1"/>
</dbReference>
<evidence type="ECO:0000313" key="2">
    <source>
        <dbReference type="Proteomes" id="UP000823046"/>
    </source>
</evidence>
<reference evidence="1 2" key="1">
    <citation type="journal article" date="2020" name="bioRxiv">
        <title>Metabolic contributions of an alphaproteobacterial endosymbiont in the apicomplexan Cardiosporidium cionae.</title>
        <authorList>
            <person name="Hunter E.S."/>
            <person name="Paight C.J."/>
            <person name="Lane C.E."/>
        </authorList>
    </citation>
    <scope>NUCLEOTIDE SEQUENCE [LARGE SCALE GENOMIC DNA]</scope>
    <source>
        <strain evidence="1">ESH_2018</strain>
    </source>
</reference>
<proteinExistence type="predicted"/>
<gene>
    <name evidence="1" type="ORF">IE077_002050</name>
</gene>
<dbReference type="EMBL" id="JADAQX010000014">
    <property type="protein sequence ID" value="KAF8822910.1"/>
    <property type="molecule type" value="Genomic_DNA"/>
</dbReference>
<organism evidence="1 2">
    <name type="scientific">Cardiosporidium cionae</name>
    <dbReference type="NCBI Taxonomy" id="476202"/>
    <lineage>
        <taxon>Eukaryota</taxon>
        <taxon>Sar</taxon>
        <taxon>Alveolata</taxon>
        <taxon>Apicomplexa</taxon>
        <taxon>Aconoidasida</taxon>
        <taxon>Nephromycida</taxon>
        <taxon>Cardiosporidium</taxon>
    </lineage>
</organism>
<evidence type="ECO:0000313" key="1">
    <source>
        <dbReference type="EMBL" id="KAF8822910.1"/>
    </source>
</evidence>
<name>A0ABQ7JGT2_9APIC</name>
<accession>A0ABQ7JGT2</accession>